<accession>A0A093VJ09</accession>
<dbReference type="Gene3D" id="2.60.120.330">
    <property type="entry name" value="B-lactam Antibiotic, Isopenicillin N Synthase, Chain"/>
    <property type="match status" value="1"/>
</dbReference>
<dbReference type="SUPFAM" id="SSF51197">
    <property type="entry name" value="Clavaminate synthase-like"/>
    <property type="match status" value="1"/>
</dbReference>
<dbReference type="eggNOG" id="ENOG502QRVA">
    <property type="taxonomic scope" value="Eukaryota"/>
</dbReference>
<dbReference type="PANTHER" id="PTHR30613:SF1">
    <property type="entry name" value="DUF1479 DOMAIN PROTEIN (AFU_ORTHOLOGUE AFUA_5G09280)"/>
    <property type="match status" value="1"/>
</dbReference>
<evidence type="ECO:0000313" key="1">
    <source>
        <dbReference type="EMBL" id="KFX46676.1"/>
    </source>
</evidence>
<reference evidence="1" key="1">
    <citation type="journal article" date="2014" name="PLoS Genet.">
        <title>Signature Gene Expression Reveals Novel Clues to the Molecular Mechanisms of Dimorphic Transition in Penicillium marneffei.</title>
        <authorList>
            <person name="Yang E."/>
            <person name="Wang G."/>
            <person name="Cai J."/>
            <person name="Woo P.C."/>
            <person name="Lau S.K."/>
            <person name="Yuen K.-Y."/>
            <person name="Chow W.-N."/>
            <person name="Lin X."/>
        </authorList>
    </citation>
    <scope>NUCLEOTIDE SEQUENCE [LARGE SCALE GENOMIC DNA]</scope>
    <source>
        <strain evidence="1">PM1</strain>
    </source>
</reference>
<dbReference type="InterPro" id="IPR010856">
    <property type="entry name" value="Gig2-like"/>
</dbReference>
<gene>
    <name evidence="1" type="ORF">GQ26_0181590</name>
</gene>
<dbReference type="PANTHER" id="PTHR30613">
    <property type="entry name" value="UNCHARACTERIZED PROTEIN YBIU-RELATED"/>
    <property type="match status" value="1"/>
</dbReference>
<dbReference type="EMBL" id="JPOX01000018">
    <property type="protein sequence ID" value="KFX46676.1"/>
    <property type="molecule type" value="Genomic_DNA"/>
</dbReference>
<protein>
    <submittedName>
        <fullName evidence="1">Uncharacterized protein YbiU</fullName>
    </submittedName>
</protein>
<dbReference type="Pfam" id="PF07350">
    <property type="entry name" value="Gig2-like"/>
    <property type="match status" value="1"/>
</dbReference>
<proteinExistence type="predicted"/>
<comment type="caution">
    <text evidence="1">The sequence shown here is derived from an EMBL/GenBank/DDBJ whole genome shotgun (WGS) entry which is preliminary data.</text>
</comment>
<dbReference type="InterPro" id="IPR027443">
    <property type="entry name" value="IPNS-like_sf"/>
</dbReference>
<dbReference type="AlphaFoldDB" id="A0A093VJ09"/>
<sequence length="463" mass="53339">MRTATTTGTVQVQCLLPRKPTVPRLDQRFVEIKKSLVKPENKQKVIQSYAQICKTLKDEIDFIQKMGPKMVPEIDFNDVLLNDGKLLADFSDLVRERGCVVLRNVVPEEQARAWEQELLEYTRKHRNVGGYPHDNPQNWSLWWTRPQVQMRSNPRVLKAMKAVSGLWHINDKSLPLDFDSQVVYPDRFRIRYPSKDAEYTLPPHLDSGAIERWEDEENRASYEDIFTGNWQDWDAWTVDHRIGAKSDLYGIEAACSCWRSLQGWLSLSHTSTGEGTLRLLPSLKLSVAYMMLRPLFHDGEVFDDSQPTFPGARPGNTQFFPTKDFHPHLDLERSIVGIPPVKPGDYVFWHCDLVHEVDRFHPGKFNSSVSYNACNPLTPYNIHSLVGVRDAFRRAAPPKDFALYEYANEEENQHEDHGAKEDNVLTDDGRRTLGLLKFDENEEGLTEGQRKVRKLANEMLGFS</sequence>
<organism evidence="1">
    <name type="scientific">Talaromyces marneffei PM1</name>
    <dbReference type="NCBI Taxonomy" id="1077442"/>
    <lineage>
        <taxon>Eukaryota</taxon>
        <taxon>Fungi</taxon>
        <taxon>Dikarya</taxon>
        <taxon>Ascomycota</taxon>
        <taxon>Pezizomycotina</taxon>
        <taxon>Eurotiomycetes</taxon>
        <taxon>Eurotiomycetidae</taxon>
        <taxon>Eurotiales</taxon>
        <taxon>Trichocomaceae</taxon>
        <taxon>Talaromyces</taxon>
        <taxon>Talaromyces sect. Talaromyces</taxon>
    </lineage>
</organism>
<name>A0A093VJ09_TALMA</name>
<dbReference type="HOGENOM" id="CLU_011148_0_0_1"/>